<evidence type="ECO:0000259" key="2">
    <source>
        <dbReference type="PROSITE" id="PS51084"/>
    </source>
</evidence>
<proteinExistence type="predicted"/>
<dbReference type="Pfam" id="PF01230">
    <property type="entry name" value="HIT"/>
    <property type="match status" value="1"/>
</dbReference>
<feature type="short sequence motif" description="Histidine triad motif" evidence="1">
    <location>
        <begin position="98"/>
        <end position="102"/>
    </location>
</feature>
<dbReference type="EMBL" id="JBAKIA010000027">
    <property type="protein sequence ID" value="MEJ8476801.1"/>
    <property type="molecule type" value="Genomic_DNA"/>
</dbReference>
<evidence type="ECO:0000313" key="3">
    <source>
        <dbReference type="EMBL" id="MEJ8476801.1"/>
    </source>
</evidence>
<sequence>MKRYVFCETGAGWVRPDAKVYKNERVIAFFDRAPVTEYHTLVVTKRHARDIFDVKEEGLLAVTSAIRLICQVYREKLGIKDVQIVSSNGNDAQQDTYHLHFHIIPRAHGDG</sequence>
<dbReference type="PRINTS" id="PR00332">
    <property type="entry name" value="HISTRIAD"/>
</dbReference>
<dbReference type="PANTHER" id="PTHR46648:SF1">
    <property type="entry name" value="ADENOSINE 5'-MONOPHOSPHORAMIDASE HNT1"/>
    <property type="match status" value="1"/>
</dbReference>
<dbReference type="RefSeq" id="WP_340277583.1">
    <property type="nucleotide sequence ID" value="NZ_JBAKIA010000027.1"/>
</dbReference>
<dbReference type="InterPro" id="IPR001310">
    <property type="entry name" value="Histidine_triad_HIT"/>
</dbReference>
<feature type="domain" description="HIT" evidence="2">
    <location>
        <begin position="5"/>
        <end position="111"/>
    </location>
</feature>
<comment type="caution">
    <text evidence="3">The sequence shown here is derived from an EMBL/GenBank/DDBJ whole genome shotgun (WGS) entry which is preliminary data.</text>
</comment>
<dbReference type="SUPFAM" id="SSF54197">
    <property type="entry name" value="HIT-like"/>
    <property type="match status" value="1"/>
</dbReference>
<protein>
    <submittedName>
        <fullName evidence="3">HIT domain-containing protein</fullName>
    </submittedName>
</protein>
<evidence type="ECO:0000313" key="4">
    <source>
        <dbReference type="Proteomes" id="UP001385499"/>
    </source>
</evidence>
<name>A0ABU8TRJ4_9HYPH</name>
<reference evidence="3 4" key="1">
    <citation type="submission" date="2024-02" db="EMBL/GenBank/DDBJ databases">
        <title>Roseibium algae sp. nov., isolated from marine alga (Grateloupia sp.), showing potential in myo-inositol conversion.</title>
        <authorList>
            <person name="Wang Y."/>
        </authorList>
    </citation>
    <scope>NUCLEOTIDE SEQUENCE [LARGE SCALE GENOMIC DNA]</scope>
    <source>
        <strain evidence="3 4">H3510</strain>
    </source>
</reference>
<accession>A0ABU8TRJ4</accession>
<organism evidence="3 4">
    <name type="scientific">Roseibium algae</name>
    <dbReference type="NCBI Taxonomy" id="3123038"/>
    <lineage>
        <taxon>Bacteria</taxon>
        <taxon>Pseudomonadati</taxon>
        <taxon>Pseudomonadota</taxon>
        <taxon>Alphaproteobacteria</taxon>
        <taxon>Hyphomicrobiales</taxon>
        <taxon>Stappiaceae</taxon>
        <taxon>Roseibium</taxon>
    </lineage>
</organism>
<gene>
    <name evidence="3" type="ORF">V6575_22200</name>
</gene>
<dbReference type="Gene3D" id="3.30.428.10">
    <property type="entry name" value="HIT-like"/>
    <property type="match status" value="1"/>
</dbReference>
<dbReference type="InterPro" id="IPR011146">
    <property type="entry name" value="HIT-like"/>
</dbReference>
<dbReference type="PANTHER" id="PTHR46648">
    <property type="entry name" value="HIT FAMILY PROTEIN 1"/>
    <property type="match status" value="1"/>
</dbReference>
<dbReference type="InterPro" id="IPR036265">
    <property type="entry name" value="HIT-like_sf"/>
</dbReference>
<evidence type="ECO:0000256" key="1">
    <source>
        <dbReference type="PROSITE-ProRule" id="PRU00464"/>
    </source>
</evidence>
<dbReference type="PROSITE" id="PS51084">
    <property type="entry name" value="HIT_2"/>
    <property type="match status" value="1"/>
</dbReference>
<keyword evidence="4" id="KW-1185">Reference proteome</keyword>
<dbReference type="Proteomes" id="UP001385499">
    <property type="component" value="Unassembled WGS sequence"/>
</dbReference>